<protein>
    <recommendedName>
        <fullName evidence="3 8">Carbonic anhydrase</fullName>
        <ecNumber evidence="3 8">4.2.1.1</ecNumber>
    </recommendedName>
    <alternativeName>
        <fullName evidence="8">Carbonate dehydratase</fullName>
    </alternativeName>
</protein>
<feature type="compositionally biased region" description="Low complexity" evidence="9">
    <location>
        <begin position="80"/>
        <end position="91"/>
    </location>
</feature>
<feature type="region of interest" description="Disordered" evidence="9">
    <location>
        <begin position="63"/>
        <end position="101"/>
    </location>
</feature>
<evidence type="ECO:0000256" key="3">
    <source>
        <dbReference type="ARBA" id="ARBA00012925"/>
    </source>
</evidence>
<dbReference type="EC" id="4.2.1.1" evidence="3 8"/>
<keyword evidence="6 8" id="KW-0456">Lyase</keyword>
<dbReference type="InterPro" id="IPR036874">
    <property type="entry name" value="Carbonic_anhydrase_sf"/>
</dbReference>
<dbReference type="CDD" id="cd00884">
    <property type="entry name" value="beta_CA_cladeB"/>
    <property type="match status" value="1"/>
</dbReference>
<keyword evidence="10" id="KW-0732">Signal</keyword>
<proteinExistence type="inferred from homology"/>
<reference evidence="11" key="1">
    <citation type="submission" date="2024-02" db="EMBL/GenBank/DDBJ databases">
        <authorList>
            <consortium name="ELIXIR-Norway"/>
            <consortium name="Elixir Norway"/>
        </authorList>
    </citation>
    <scope>NUCLEOTIDE SEQUENCE</scope>
</reference>
<comment type="similarity">
    <text evidence="2 8">Belongs to the beta-class carbonic anhydrase family.</text>
</comment>
<dbReference type="PANTHER" id="PTHR11002">
    <property type="entry name" value="CARBONIC ANHYDRASE"/>
    <property type="match status" value="1"/>
</dbReference>
<dbReference type="InterPro" id="IPR001765">
    <property type="entry name" value="Carbonic_anhydrase"/>
</dbReference>
<dbReference type="EMBL" id="OZ020104">
    <property type="protein sequence ID" value="CAK9278849.1"/>
    <property type="molecule type" value="Genomic_DNA"/>
</dbReference>
<dbReference type="SUPFAM" id="SSF53056">
    <property type="entry name" value="beta-carbonic anhydrase, cab"/>
    <property type="match status" value="1"/>
</dbReference>
<dbReference type="PANTHER" id="PTHR11002:SF76">
    <property type="entry name" value="CARBONIC ANHYDRASE"/>
    <property type="match status" value="1"/>
</dbReference>
<evidence type="ECO:0000256" key="1">
    <source>
        <dbReference type="ARBA" id="ARBA00001947"/>
    </source>
</evidence>
<evidence type="ECO:0000256" key="9">
    <source>
        <dbReference type="SAM" id="MobiDB-lite"/>
    </source>
</evidence>
<dbReference type="PROSITE" id="PS00705">
    <property type="entry name" value="PROK_CO2_ANHYDRASE_2"/>
    <property type="match status" value="1"/>
</dbReference>
<keyword evidence="5 8" id="KW-0862">Zinc</keyword>
<organism evidence="11 12">
    <name type="scientific">Sphagnum jensenii</name>
    <dbReference type="NCBI Taxonomy" id="128206"/>
    <lineage>
        <taxon>Eukaryota</taxon>
        <taxon>Viridiplantae</taxon>
        <taxon>Streptophyta</taxon>
        <taxon>Embryophyta</taxon>
        <taxon>Bryophyta</taxon>
        <taxon>Sphagnophytina</taxon>
        <taxon>Sphagnopsida</taxon>
        <taxon>Sphagnales</taxon>
        <taxon>Sphagnaceae</taxon>
        <taxon>Sphagnum</taxon>
    </lineage>
</organism>
<feature type="chain" id="PRO_5046890680" description="Carbonic anhydrase" evidence="10">
    <location>
        <begin position="29"/>
        <end position="349"/>
    </location>
</feature>
<evidence type="ECO:0000256" key="7">
    <source>
        <dbReference type="ARBA" id="ARBA00048348"/>
    </source>
</evidence>
<comment type="catalytic activity">
    <reaction evidence="7 8">
        <text>hydrogencarbonate + H(+) = CO2 + H2O</text>
        <dbReference type="Rhea" id="RHEA:10748"/>
        <dbReference type="ChEBI" id="CHEBI:15377"/>
        <dbReference type="ChEBI" id="CHEBI:15378"/>
        <dbReference type="ChEBI" id="CHEBI:16526"/>
        <dbReference type="ChEBI" id="CHEBI:17544"/>
        <dbReference type="EC" id="4.2.1.1"/>
    </reaction>
</comment>
<gene>
    <name evidence="11" type="ORF">CSSPJE1EN1_LOCUS24327</name>
</gene>
<dbReference type="Gene3D" id="3.40.1050.10">
    <property type="entry name" value="Carbonic anhydrase"/>
    <property type="match status" value="1"/>
</dbReference>
<dbReference type="InterPro" id="IPR015892">
    <property type="entry name" value="Carbonic_anhydrase_CS"/>
</dbReference>
<name>A0ABP0XJF7_9BRYO</name>
<evidence type="ECO:0000256" key="6">
    <source>
        <dbReference type="ARBA" id="ARBA00023239"/>
    </source>
</evidence>
<evidence type="ECO:0000256" key="10">
    <source>
        <dbReference type="SAM" id="SignalP"/>
    </source>
</evidence>
<dbReference type="Proteomes" id="UP001497444">
    <property type="component" value="Chromosome 9"/>
</dbReference>
<keyword evidence="12" id="KW-1185">Reference proteome</keyword>
<evidence type="ECO:0000313" key="12">
    <source>
        <dbReference type="Proteomes" id="UP001497444"/>
    </source>
</evidence>
<feature type="signal peptide" evidence="10">
    <location>
        <begin position="1"/>
        <end position="28"/>
    </location>
</feature>
<comment type="function">
    <text evidence="8">Reversible hydration of carbon dioxide.</text>
</comment>
<evidence type="ECO:0000256" key="5">
    <source>
        <dbReference type="ARBA" id="ARBA00022833"/>
    </source>
</evidence>
<accession>A0ABP0XJF7</accession>
<evidence type="ECO:0000256" key="4">
    <source>
        <dbReference type="ARBA" id="ARBA00022723"/>
    </source>
</evidence>
<evidence type="ECO:0000313" key="11">
    <source>
        <dbReference type="EMBL" id="CAK9278849.1"/>
    </source>
</evidence>
<dbReference type="InterPro" id="IPR045066">
    <property type="entry name" value="Beta_CA_cladeB"/>
</dbReference>
<evidence type="ECO:0000256" key="2">
    <source>
        <dbReference type="ARBA" id="ARBA00006217"/>
    </source>
</evidence>
<keyword evidence="4" id="KW-0479">Metal-binding</keyword>
<dbReference type="SMART" id="SM00947">
    <property type="entry name" value="Pro_CA"/>
    <property type="match status" value="1"/>
</dbReference>
<evidence type="ECO:0000256" key="8">
    <source>
        <dbReference type="RuleBase" id="RU003956"/>
    </source>
</evidence>
<comment type="cofactor">
    <cofactor evidence="1">
        <name>Zn(2+)</name>
        <dbReference type="ChEBI" id="CHEBI:29105"/>
    </cofactor>
</comment>
<sequence>MPYQCMKMKSTFLLYSSSSSLLPALASAAITLRSNNRRRVVGYGRSWQTVRCGLETRVGVVTTTTGSSGGGGGGERQRRAFVSRGAAAAGRSGNGGVTPPQQQQRFQGMGLWFKDGYELTDPSSVDKHHSQVEMTDTDAPVLHRLKDGFIRFKENKFLKESELFSKLAVAQEPKVMVIACCDSRVCPTLLMGLEPGEVFTMRNVANLIPPYELQGRYHGTSAALEFAVTVLQVEHIIVLGHKNCGGIRALMTRSDFSSDFIGSWMKIALPAKDHTLELLHNHPLEEQCSYCERESINVSLGNLLSFPWLEERFKQGSLELHGWYYDFVEGSMVSWKVACSSAAGKIIKY</sequence>
<dbReference type="Pfam" id="PF00484">
    <property type="entry name" value="Pro_CA"/>
    <property type="match status" value="1"/>
</dbReference>